<keyword evidence="1" id="KW-1133">Transmembrane helix</keyword>
<evidence type="ECO:0000313" key="4">
    <source>
        <dbReference type="EMBL" id="CAB5238562.1"/>
    </source>
</evidence>
<dbReference type="EMBL" id="LR797289">
    <property type="protein sequence ID" value="CAB4199724.1"/>
    <property type="molecule type" value="Genomic_DNA"/>
</dbReference>
<name>A0A6J7XLF2_9CAUD</name>
<proteinExistence type="predicted"/>
<evidence type="ECO:0000313" key="2">
    <source>
        <dbReference type="EMBL" id="CAB4172203.1"/>
    </source>
</evidence>
<protein>
    <submittedName>
        <fullName evidence="4">Uncharacterized protein</fullName>
    </submittedName>
</protein>
<accession>A0A6J7XLF2</accession>
<keyword evidence="1" id="KW-0472">Membrane</keyword>
<dbReference type="EMBL" id="LR798461">
    <property type="protein sequence ID" value="CAB5238562.1"/>
    <property type="molecule type" value="Genomic_DNA"/>
</dbReference>
<evidence type="ECO:0000256" key="1">
    <source>
        <dbReference type="SAM" id="Phobius"/>
    </source>
</evidence>
<keyword evidence="1" id="KW-0812">Transmembrane</keyword>
<organism evidence="4">
    <name type="scientific">uncultured Caudovirales phage</name>
    <dbReference type="NCBI Taxonomy" id="2100421"/>
    <lineage>
        <taxon>Viruses</taxon>
        <taxon>Duplodnaviria</taxon>
        <taxon>Heunggongvirae</taxon>
        <taxon>Uroviricota</taxon>
        <taxon>Caudoviricetes</taxon>
        <taxon>Peduoviridae</taxon>
        <taxon>Maltschvirus</taxon>
        <taxon>Maltschvirus maltsch</taxon>
    </lineage>
</organism>
<reference evidence="4" key="1">
    <citation type="submission" date="2020-05" db="EMBL/GenBank/DDBJ databases">
        <authorList>
            <person name="Chiriac C."/>
            <person name="Salcher M."/>
            <person name="Ghai R."/>
            <person name="Kavagutti S V."/>
        </authorList>
    </citation>
    <scope>NUCLEOTIDE SEQUENCE</scope>
</reference>
<gene>
    <name evidence="3" type="ORF">UFOVP1354_5</name>
    <name evidence="4" type="ORF">UFOVP1547_50</name>
    <name evidence="2" type="ORF">UFOVP930_61</name>
</gene>
<dbReference type="EMBL" id="LR796873">
    <property type="protein sequence ID" value="CAB4172203.1"/>
    <property type="molecule type" value="Genomic_DNA"/>
</dbReference>
<sequence>MTNYKTTLAAIAYALGKFLQTYQGGPAWIYLVGQVLETAAIGGGFVVARDAIKQPK</sequence>
<evidence type="ECO:0000313" key="3">
    <source>
        <dbReference type="EMBL" id="CAB4199724.1"/>
    </source>
</evidence>
<feature type="transmembrane region" description="Helical" evidence="1">
    <location>
        <begin position="27"/>
        <end position="48"/>
    </location>
</feature>